<gene>
    <name evidence="1" type="ORF">RYX56_04480</name>
</gene>
<accession>A0ABU3X6V4</accession>
<evidence type="ECO:0000313" key="2">
    <source>
        <dbReference type="Proteomes" id="UP001287282"/>
    </source>
</evidence>
<protein>
    <submittedName>
        <fullName evidence="1">Uncharacterized protein</fullName>
    </submittedName>
</protein>
<dbReference type="Proteomes" id="UP001287282">
    <property type="component" value="Unassembled WGS sequence"/>
</dbReference>
<name>A0ABU3X6V4_9BACI</name>
<organism evidence="1 2">
    <name type="scientific">Alkalihalophilus lindianensis</name>
    <dbReference type="NCBI Taxonomy" id="1630542"/>
    <lineage>
        <taxon>Bacteria</taxon>
        <taxon>Bacillati</taxon>
        <taxon>Bacillota</taxon>
        <taxon>Bacilli</taxon>
        <taxon>Bacillales</taxon>
        <taxon>Bacillaceae</taxon>
        <taxon>Alkalihalophilus</taxon>
    </lineage>
</organism>
<comment type="caution">
    <text evidence="1">The sequence shown here is derived from an EMBL/GenBank/DDBJ whole genome shotgun (WGS) entry which is preliminary data.</text>
</comment>
<reference evidence="1 2" key="1">
    <citation type="submission" date="2023-10" db="EMBL/GenBank/DDBJ databases">
        <title>Screening of Alkalihalobacillus lindianensis BZ-TG-R113 and Its Alleviation of Salt Stress on Rapeseed Growth.</title>
        <authorList>
            <person name="Zhao B."/>
            <person name="Guo T."/>
        </authorList>
    </citation>
    <scope>NUCLEOTIDE SEQUENCE [LARGE SCALE GENOMIC DNA]</scope>
    <source>
        <strain evidence="1 2">BZ-TG-R113</strain>
    </source>
</reference>
<keyword evidence="2" id="KW-1185">Reference proteome</keyword>
<proteinExistence type="predicted"/>
<dbReference type="EMBL" id="JAWJBA010000001">
    <property type="protein sequence ID" value="MDV2683630.1"/>
    <property type="molecule type" value="Genomic_DNA"/>
</dbReference>
<dbReference type="RefSeq" id="WP_317120932.1">
    <property type="nucleotide sequence ID" value="NZ_JAWJBA010000001.1"/>
</dbReference>
<sequence>MRQRMMIFLIVVFMMGGLPYQATAKDELASVMFIVKSSTESVNQTELEIRSSLMKEAIVSAKPIQKVHEVPFSTRMITIDQGYMIQSFSVDERGYLYDLESKTKYKLKNADVWSKINTYFLGLEEQHFGELWKWEEVDPHIPRYTTFTITDLETGLSFEGQRRAGANHADVQPLTAKDTQIMKGIYGGKWSWKRRAILVEHKGQVIAASMHGMPHGGGALANGFPGHFCIHFAGSVTHKTKNLDLSHQVMIHKAAGLLDPFVKQQPPEHIIHLLATAINHDDVDLARLLYSPQTHITKNELKQIELMRITKEHTRKTDELLRVEIPFTYLLARKGKREEEMTSTFCLQRESPTSEWRIIK</sequence>
<evidence type="ECO:0000313" key="1">
    <source>
        <dbReference type="EMBL" id="MDV2683630.1"/>
    </source>
</evidence>